<accession>A0A7J8P4L7</accession>
<dbReference type="Proteomes" id="UP000593578">
    <property type="component" value="Unassembled WGS sequence"/>
</dbReference>
<name>A0A7J8P4L7_GOSRA</name>
<gene>
    <name evidence="1" type="ORF">Gorai_015020</name>
</gene>
<proteinExistence type="predicted"/>
<comment type="caution">
    <text evidence="1">The sequence shown here is derived from an EMBL/GenBank/DDBJ whole genome shotgun (WGS) entry which is preliminary data.</text>
</comment>
<reference evidence="1 2" key="1">
    <citation type="journal article" date="2019" name="Genome Biol. Evol.">
        <title>Insights into the evolution of the New World diploid cottons (Gossypium, subgenus Houzingenia) based on genome sequencing.</title>
        <authorList>
            <person name="Grover C.E."/>
            <person name="Arick M.A. 2nd"/>
            <person name="Thrash A."/>
            <person name="Conover J.L."/>
            <person name="Sanders W.S."/>
            <person name="Peterson D.G."/>
            <person name="Frelichowski J.E."/>
            <person name="Scheffler J.A."/>
            <person name="Scheffler B.E."/>
            <person name="Wendel J.F."/>
        </authorList>
    </citation>
    <scope>NUCLEOTIDE SEQUENCE [LARGE SCALE GENOMIC DNA]</scope>
    <source>
        <strain evidence="1">8</strain>
        <tissue evidence="1">Leaf</tissue>
    </source>
</reference>
<organism evidence="1 2">
    <name type="scientific">Gossypium raimondii</name>
    <name type="common">Peruvian cotton</name>
    <name type="synonym">Gossypium klotzschianum subsp. raimondii</name>
    <dbReference type="NCBI Taxonomy" id="29730"/>
    <lineage>
        <taxon>Eukaryota</taxon>
        <taxon>Viridiplantae</taxon>
        <taxon>Streptophyta</taxon>
        <taxon>Embryophyta</taxon>
        <taxon>Tracheophyta</taxon>
        <taxon>Spermatophyta</taxon>
        <taxon>Magnoliopsida</taxon>
        <taxon>eudicotyledons</taxon>
        <taxon>Gunneridae</taxon>
        <taxon>Pentapetalae</taxon>
        <taxon>rosids</taxon>
        <taxon>malvids</taxon>
        <taxon>Malvales</taxon>
        <taxon>Malvaceae</taxon>
        <taxon>Malvoideae</taxon>
        <taxon>Gossypium</taxon>
    </lineage>
</organism>
<protein>
    <submittedName>
        <fullName evidence="1">Uncharacterized protein</fullName>
    </submittedName>
</protein>
<sequence>MALRIIFRSLPLRMGV</sequence>
<evidence type="ECO:0000313" key="1">
    <source>
        <dbReference type="EMBL" id="MBA0584195.1"/>
    </source>
</evidence>
<dbReference type="EMBL" id="JABEZZ010000004">
    <property type="protein sequence ID" value="MBA0584195.1"/>
    <property type="molecule type" value="Genomic_DNA"/>
</dbReference>
<evidence type="ECO:0000313" key="2">
    <source>
        <dbReference type="Proteomes" id="UP000593578"/>
    </source>
</evidence>
<dbReference type="AlphaFoldDB" id="A0A7J8P4L7"/>